<proteinExistence type="predicted"/>
<accession>A0A9P6CZS0</accession>
<dbReference type="AlphaFoldDB" id="A0A9P6CZS0"/>
<feature type="region of interest" description="Disordered" evidence="1">
    <location>
        <begin position="1"/>
        <end position="29"/>
    </location>
</feature>
<gene>
    <name evidence="2" type="ORF">BDN70DRAFT_927479</name>
</gene>
<sequence length="99" mass="11020">MSRPPATFHTGELPEAAQGMPKVEATDIPGMPSEYAQQASWESLVKTVFTVFQTPDGKQHVLFITTANKLTKEELSVCVQRFPNKLRAFFGQSMTMVQT</sequence>
<dbReference type="OrthoDB" id="433924at2759"/>
<evidence type="ECO:0000256" key="1">
    <source>
        <dbReference type="SAM" id="MobiDB-lite"/>
    </source>
</evidence>
<reference evidence="2" key="1">
    <citation type="submission" date="2020-11" db="EMBL/GenBank/DDBJ databases">
        <authorList>
            <consortium name="DOE Joint Genome Institute"/>
            <person name="Ahrendt S."/>
            <person name="Riley R."/>
            <person name="Andreopoulos W."/>
            <person name="Labutti K."/>
            <person name="Pangilinan J."/>
            <person name="Ruiz-Duenas F.J."/>
            <person name="Barrasa J.M."/>
            <person name="Sanchez-Garcia M."/>
            <person name="Camarero S."/>
            <person name="Miyauchi S."/>
            <person name="Serrano A."/>
            <person name="Linde D."/>
            <person name="Babiker R."/>
            <person name="Drula E."/>
            <person name="Ayuso-Fernandez I."/>
            <person name="Pacheco R."/>
            <person name="Padilla G."/>
            <person name="Ferreira P."/>
            <person name="Barriuso J."/>
            <person name="Kellner H."/>
            <person name="Castanera R."/>
            <person name="Alfaro M."/>
            <person name="Ramirez L."/>
            <person name="Pisabarro A.G."/>
            <person name="Kuo A."/>
            <person name="Tritt A."/>
            <person name="Lipzen A."/>
            <person name="He G."/>
            <person name="Yan M."/>
            <person name="Ng V."/>
            <person name="Cullen D."/>
            <person name="Martin F."/>
            <person name="Rosso M.-N."/>
            <person name="Henrissat B."/>
            <person name="Hibbett D."/>
            <person name="Martinez A.T."/>
            <person name="Grigoriev I.V."/>
        </authorList>
    </citation>
    <scope>NUCLEOTIDE SEQUENCE</scope>
    <source>
        <strain evidence="2">CIRM-BRFM 674</strain>
    </source>
</reference>
<protein>
    <submittedName>
        <fullName evidence="2">Uncharacterized protein</fullName>
    </submittedName>
</protein>
<evidence type="ECO:0000313" key="2">
    <source>
        <dbReference type="EMBL" id="KAF9485542.1"/>
    </source>
</evidence>
<keyword evidence="3" id="KW-1185">Reference proteome</keyword>
<organism evidence="2 3">
    <name type="scientific">Pholiota conissans</name>
    <dbReference type="NCBI Taxonomy" id="109636"/>
    <lineage>
        <taxon>Eukaryota</taxon>
        <taxon>Fungi</taxon>
        <taxon>Dikarya</taxon>
        <taxon>Basidiomycota</taxon>
        <taxon>Agaricomycotina</taxon>
        <taxon>Agaricomycetes</taxon>
        <taxon>Agaricomycetidae</taxon>
        <taxon>Agaricales</taxon>
        <taxon>Agaricineae</taxon>
        <taxon>Strophariaceae</taxon>
        <taxon>Pholiota</taxon>
    </lineage>
</organism>
<comment type="caution">
    <text evidence="2">The sequence shown here is derived from an EMBL/GenBank/DDBJ whole genome shotgun (WGS) entry which is preliminary data.</text>
</comment>
<dbReference type="Proteomes" id="UP000807469">
    <property type="component" value="Unassembled WGS sequence"/>
</dbReference>
<dbReference type="EMBL" id="MU155135">
    <property type="protein sequence ID" value="KAF9485542.1"/>
    <property type="molecule type" value="Genomic_DNA"/>
</dbReference>
<evidence type="ECO:0000313" key="3">
    <source>
        <dbReference type="Proteomes" id="UP000807469"/>
    </source>
</evidence>
<name>A0A9P6CZS0_9AGAR</name>
<dbReference type="Gene3D" id="2.40.50.40">
    <property type="match status" value="1"/>
</dbReference>